<dbReference type="GO" id="GO:0016747">
    <property type="term" value="F:acyltransferase activity, transferring groups other than amino-acyl groups"/>
    <property type="evidence" value="ECO:0007669"/>
    <property type="project" value="InterPro"/>
</dbReference>
<feature type="domain" description="N-acetyltransferase" evidence="1">
    <location>
        <begin position="2"/>
        <end position="207"/>
    </location>
</feature>
<reference evidence="3" key="2">
    <citation type="submission" date="2016-11" db="EMBL/GenBank/DDBJ databases">
        <authorList>
            <person name="Varghese N."/>
            <person name="Submissions S."/>
        </authorList>
    </citation>
    <scope>NUCLEOTIDE SEQUENCE</scope>
    <source>
        <strain evidence="3">DSM 4029</strain>
    </source>
</reference>
<reference evidence="2 5" key="3">
    <citation type="journal article" date="2019" name="Nat. Med.">
        <title>A library of human gut bacterial isolates paired with longitudinal multiomics data enables mechanistic microbiome research.</title>
        <authorList>
            <person name="Poyet M."/>
            <person name="Groussin M."/>
            <person name="Gibbons S.M."/>
            <person name="Avila-Pacheco J."/>
            <person name="Jiang X."/>
            <person name="Kearney S.M."/>
            <person name="Perrotta A.R."/>
            <person name="Berdy B."/>
            <person name="Zhao S."/>
            <person name="Lieberman T.D."/>
            <person name="Swanson P.K."/>
            <person name="Smith M."/>
            <person name="Roesemann S."/>
            <person name="Alexander J.E."/>
            <person name="Rich S.A."/>
            <person name="Livny J."/>
            <person name="Vlamakis H."/>
            <person name="Clish C."/>
            <person name="Bullock K."/>
            <person name="Deik A."/>
            <person name="Scott J."/>
            <person name="Pierce K.A."/>
            <person name="Xavier R.J."/>
            <person name="Alm E.J."/>
        </authorList>
    </citation>
    <scope>NUCLEOTIDE SEQUENCE [LARGE SCALE GENOMIC DNA]</scope>
    <source>
        <strain evidence="2 5">BIOML-A2</strain>
    </source>
</reference>
<dbReference type="Pfam" id="PF00583">
    <property type="entry name" value="Acetyltransf_1"/>
    <property type="match status" value="1"/>
</dbReference>
<dbReference type="EMBL" id="WWVX01000003">
    <property type="protein sequence ID" value="MZL69267.1"/>
    <property type="molecule type" value="Genomic_DNA"/>
</dbReference>
<organism evidence="3 4">
    <name type="scientific">Bittarella massiliensis</name>
    <name type="common">ex Durand et al. 2017</name>
    <dbReference type="NCBI Taxonomy" id="1720313"/>
    <lineage>
        <taxon>Bacteria</taxon>
        <taxon>Bacillati</taxon>
        <taxon>Bacillota</taxon>
        <taxon>Clostridia</taxon>
        <taxon>Eubacteriales</taxon>
        <taxon>Oscillospiraceae</taxon>
        <taxon>Bittarella (ex Durand et al. 2017)</taxon>
    </lineage>
</organism>
<dbReference type="AlphaFoldDB" id="A0AAQ1MFU2"/>
<proteinExistence type="predicted"/>
<dbReference type="PROSITE" id="PS51186">
    <property type="entry name" value="GNAT"/>
    <property type="match status" value="1"/>
</dbReference>
<reference evidence="4" key="1">
    <citation type="submission" date="2016-11" db="EMBL/GenBank/DDBJ databases">
        <authorList>
            <person name="Jaros S."/>
            <person name="Januszkiewicz K."/>
            <person name="Wedrychowicz H."/>
        </authorList>
    </citation>
    <scope>NUCLEOTIDE SEQUENCE [LARGE SCALE GENOMIC DNA]</scope>
    <source>
        <strain evidence="4">DSM 4029</strain>
    </source>
</reference>
<dbReference type="Proteomes" id="UP000474718">
    <property type="component" value="Unassembled WGS sequence"/>
</dbReference>
<dbReference type="Proteomes" id="UP000184089">
    <property type="component" value="Unassembled WGS sequence"/>
</dbReference>
<dbReference type="InterPro" id="IPR016181">
    <property type="entry name" value="Acyl_CoA_acyltransferase"/>
</dbReference>
<comment type="caution">
    <text evidence="3">The sequence shown here is derived from an EMBL/GenBank/DDBJ whole genome shotgun (WGS) entry which is preliminary data.</text>
</comment>
<protein>
    <submittedName>
        <fullName evidence="3">Acetyltransferase (GNAT) family protein</fullName>
    </submittedName>
    <submittedName>
        <fullName evidence="2">GNAT family N-acetyltransferase</fullName>
    </submittedName>
</protein>
<evidence type="ECO:0000313" key="5">
    <source>
        <dbReference type="Proteomes" id="UP000474718"/>
    </source>
</evidence>
<dbReference type="Gene3D" id="3.40.630.30">
    <property type="match status" value="1"/>
</dbReference>
<keyword evidence="5" id="KW-1185">Reference proteome</keyword>
<dbReference type="CDD" id="cd04301">
    <property type="entry name" value="NAT_SF"/>
    <property type="match status" value="1"/>
</dbReference>
<sequence length="207" mass="23422">MITYRSIQPSDHAELGRIIVDTWKFDQFTGGPEGATHFGQSYLLSCLLRESYTCVALREGRPVGVIVGSDCRKGRKRWHWGAYFRALRHAVPLLFDRSFRRGNGEWSGYGETLAALDRAVGYPFDAELSLFLVDESCRGLGIGKQLYRNLMEHFAAEGIESFYVHTDTGCNHRFYEAQGLQRLAEAATEFSYAGVEKVTVFVYGQKK</sequence>
<dbReference type="EMBL" id="FQVY01000005">
    <property type="protein sequence ID" value="SHG56039.1"/>
    <property type="molecule type" value="Genomic_DNA"/>
</dbReference>
<dbReference type="InterPro" id="IPR000182">
    <property type="entry name" value="GNAT_dom"/>
</dbReference>
<name>A0AAQ1MFU2_9FIRM</name>
<evidence type="ECO:0000313" key="3">
    <source>
        <dbReference type="EMBL" id="SHG56039.1"/>
    </source>
</evidence>
<gene>
    <name evidence="2" type="ORF">GT747_05725</name>
    <name evidence="3" type="ORF">SAMN05444424_2693</name>
</gene>
<dbReference type="SUPFAM" id="SSF55729">
    <property type="entry name" value="Acyl-CoA N-acyltransferases (Nat)"/>
    <property type="match status" value="1"/>
</dbReference>
<accession>A0AAQ1MFU2</accession>
<dbReference type="RefSeq" id="WP_021661148.1">
    <property type="nucleotide sequence ID" value="NZ_FQVY01000005.1"/>
</dbReference>
<evidence type="ECO:0000313" key="4">
    <source>
        <dbReference type="Proteomes" id="UP000184089"/>
    </source>
</evidence>
<evidence type="ECO:0000313" key="2">
    <source>
        <dbReference type="EMBL" id="MZL69267.1"/>
    </source>
</evidence>
<evidence type="ECO:0000259" key="1">
    <source>
        <dbReference type="PROSITE" id="PS51186"/>
    </source>
</evidence>